<dbReference type="RefSeq" id="WP_124757180.1">
    <property type="nucleotide sequence ID" value="NZ_CBCRWA010000001.1"/>
</dbReference>
<evidence type="ECO:0000313" key="3">
    <source>
        <dbReference type="Proteomes" id="UP000274483"/>
    </source>
</evidence>
<gene>
    <name evidence="2" type="ORF">EIB71_02285</name>
</gene>
<name>A0ABN5SXP1_9FLAO</name>
<evidence type="ECO:0000259" key="1">
    <source>
        <dbReference type="Pfam" id="PF00535"/>
    </source>
</evidence>
<dbReference type="PANTHER" id="PTHR43179:SF10">
    <property type="entry name" value="GLYCOSYL TRANSFERASE"/>
    <property type="match status" value="1"/>
</dbReference>
<proteinExistence type="predicted"/>
<evidence type="ECO:0000313" key="2">
    <source>
        <dbReference type="EMBL" id="AZI66580.1"/>
    </source>
</evidence>
<protein>
    <submittedName>
        <fullName evidence="2">Glycosyltransferase family 2 protein</fullName>
    </submittedName>
</protein>
<dbReference type="CDD" id="cd04186">
    <property type="entry name" value="GT_2_like_c"/>
    <property type="match status" value="1"/>
</dbReference>
<dbReference type="InterPro" id="IPR029044">
    <property type="entry name" value="Nucleotide-diphossugar_trans"/>
</dbReference>
<dbReference type="SUPFAM" id="SSF53448">
    <property type="entry name" value="Nucleotide-diphospho-sugar transferases"/>
    <property type="match status" value="1"/>
</dbReference>
<dbReference type="Gene3D" id="3.90.550.10">
    <property type="entry name" value="Spore Coat Polysaccharide Biosynthesis Protein SpsA, Chain A"/>
    <property type="match status" value="1"/>
</dbReference>
<dbReference type="Proteomes" id="UP000274483">
    <property type="component" value="Chromosome"/>
</dbReference>
<organism evidence="2 3">
    <name type="scientific">Kaistella daneshvariae</name>
    <dbReference type="NCBI Taxonomy" id="2487074"/>
    <lineage>
        <taxon>Bacteria</taxon>
        <taxon>Pseudomonadati</taxon>
        <taxon>Bacteroidota</taxon>
        <taxon>Flavobacteriia</taxon>
        <taxon>Flavobacteriales</taxon>
        <taxon>Weeksellaceae</taxon>
        <taxon>Chryseobacterium group</taxon>
        <taxon>Kaistella</taxon>
    </lineage>
</organism>
<accession>A0ABN5SXP1</accession>
<feature type="domain" description="Glycosyltransferase 2-like" evidence="1">
    <location>
        <begin position="7"/>
        <end position="188"/>
    </location>
</feature>
<dbReference type="Pfam" id="PF00535">
    <property type="entry name" value="Glycos_transf_2"/>
    <property type="match status" value="1"/>
</dbReference>
<dbReference type="EMBL" id="CP034158">
    <property type="protein sequence ID" value="AZI66580.1"/>
    <property type="molecule type" value="Genomic_DNA"/>
</dbReference>
<dbReference type="InterPro" id="IPR001173">
    <property type="entry name" value="Glyco_trans_2-like"/>
</dbReference>
<reference evidence="2 3" key="1">
    <citation type="submission" date="2018-11" db="EMBL/GenBank/DDBJ databases">
        <title>Proposal to divide the Flavobacteriaceae and reorganize its genera based on Amino Acid Identity values calculated from whole genome sequences.</title>
        <authorList>
            <person name="Nicholson A.C."/>
            <person name="Gulvik C.A."/>
            <person name="Whitney A.M."/>
            <person name="Humrighouse B.W."/>
            <person name="Bell M."/>
            <person name="Holmes B."/>
            <person name="Steigerwalt A.G."/>
            <person name="Villarma A."/>
            <person name="Sheth M."/>
            <person name="Batra D."/>
            <person name="Pryor J."/>
            <person name="Bernardet J.-F."/>
            <person name="Hugo C."/>
            <person name="Kampfer P."/>
            <person name="Newman J.D."/>
            <person name="McQuiston J.R."/>
        </authorList>
    </citation>
    <scope>NUCLEOTIDE SEQUENCE [LARGE SCALE GENOMIC DNA]</scope>
    <source>
        <strain evidence="2 3">H3001</strain>
    </source>
</reference>
<keyword evidence="3" id="KW-1185">Reference proteome</keyword>
<sequence>MLVTASIVCYKNDRKIILDSILSFINSEIRFPVFLFLIDNSPTDELRTLIEHPKIEYIFNPSNPGFGAAHNIAILEALQRESEYHFVINPDVYIEQDTISTMIAYMEQNRDVGMLMPQILNENGTVQYLPKLLPSPWDVILRKLKRPKNLYERFINKYELRSVNEKQIYNAPILSGCFTLLRLRAIAEVGKYDERYFMYFEDWDLSRRMHQKYKTVYFPLVSVIHNYESGANKNSRLFKIFIKSGISYFSKWGWLFDKNRTAINRATLSQFK</sequence>
<dbReference type="PANTHER" id="PTHR43179">
    <property type="entry name" value="RHAMNOSYLTRANSFERASE WBBL"/>
    <property type="match status" value="1"/>
</dbReference>